<name>A0AA97P677_PYRO3</name>
<gene>
    <name evidence="1" type="ORF">OOU_Y34scaffold00194g29</name>
</gene>
<dbReference type="EMBL" id="JH793704">
    <property type="protein sequence ID" value="ELQ42716.1"/>
    <property type="molecule type" value="Genomic_DNA"/>
</dbReference>
<proteinExistence type="predicted"/>
<reference evidence="1" key="1">
    <citation type="journal article" date="2012" name="PLoS Genet.">
        <title>Comparative analysis of the genomes of two field isolates of the rice blast fungus Magnaporthe oryzae.</title>
        <authorList>
            <person name="Xue M."/>
            <person name="Yang J."/>
            <person name="Li Z."/>
            <person name="Hu S."/>
            <person name="Yao N."/>
            <person name="Dean R.A."/>
            <person name="Zhao W."/>
            <person name="Shen M."/>
            <person name="Zhang H."/>
            <person name="Li C."/>
            <person name="Liu L."/>
            <person name="Cao L."/>
            <person name="Xu X."/>
            <person name="Xing Y."/>
            <person name="Hsiang T."/>
            <person name="Zhang Z."/>
            <person name="Xu J.R."/>
            <person name="Peng Y.L."/>
        </authorList>
    </citation>
    <scope>NUCLEOTIDE SEQUENCE</scope>
    <source>
        <strain evidence="1">Y34</strain>
    </source>
</reference>
<dbReference type="AlphaFoldDB" id="A0AA97P677"/>
<dbReference type="Proteomes" id="UP000011086">
    <property type="component" value="Unassembled WGS sequence"/>
</dbReference>
<evidence type="ECO:0000313" key="1">
    <source>
        <dbReference type="EMBL" id="ELQ42716.1"/>
    </source>
</evidence>
<sequence length="25" mass="3015">MYCTTSRNRRTNLKEEWVRSSGNIL</sequence>
<organism evidence="1">
    <name type="scientific">Pyricularia oryzae (strain Y34)</name>
    <name type="common">Rice blast fungus</name>
    <name type="synonym">Magnaporthe oryzae</name>
    <dbReference type="NCBI Taxonomy" id="1143189"/>
    <lineage>
        <taxon>Eukaryota</taxon>
        <taxon>Fungi</taxon>
        <taxon>Dikarya</taxon>
        <taxon>Ascomycota</taxon>
        <taxon>Pezizomycotina</taxon>
        <taxon>Sordariomycetes</taxon>
        <taxon>Sordariomycetidae</taxon>
        <taxon>Magnaporthales</taxon>
        <taxon>Pyriculariaceae</taxon>
        <taxon>Pyricularia</taxon>
    </lineage>
</organism>
<protein>
    <submittedName>
        <fullName evidence="1">Uncharacterized protein</fullName>
    </submittedName>
</protein>
<accession>A0AA97P677</accession>